<dbReference type="SMART" id="SM00382">
    <property type="entry name" value="AAA"/>
    <property type="match status" value="2"/>
</dbReference>
<keyword evidence="2" id="KW-0547">Nucleotide-binding</keyword>
<sequence>MPALISHQLSFQLSTGEWLFKDINFNLEPGLTGLVGRNGSGKSVLVSLLNGTQVATEGYVQRQGKVGFYSQLPSELLSSDTTISDFLGLTEIRLALRAIEKGHCDDQYFDLIGEDWDIESRTKSILAGLRVPCDLDTQCSTLSGGQLALLQLYKLFESDTDVLLLDEPSNHLDSVGKAWLAQRLQTFSQESSNSGGYRSVLLVSHDRSLLRQVGGIYQLTKLGLRYFKGNYDHFVEQTTQQSIALNRQIDHLKTEKKKIERQAQINREKAEQREAHGNRIRKSGSQPKILMDAMKGKAEKTRSALLTNQHNQMGRNQEKLQSLMKQKEILKPQAMYLQSSSEVKKRTLVNLEECRLDFGSGIPISMAISQSDRCYLQGSNGCGKSTLLKAIQGLHSRYKGELKVMTKTMYLDQHFGLFENEDSMLDSLMHTCRGLIESEARTLLAGIGFRRDSVHREVKHLSGGEKMKLSMLMVSHIEDAPLLLLDEPDNHLDIESKQILAEALNQYKGSFILVSHDEDFVEEVGVNKRISLS</sequence>
<accession>A0ABV4N9K6</accession>
<dbReference type="InterPro" id="IPR017871">
    <property type="entry name" value="ABC_transporter-like_CS"/>
</dbReference>
<evidence type="ECO:0000259" key="5">
    <source>
        <dbReference type="PROSITE" id="PS50893"/>
    </source>
</evidence>
<protein>
    <submittedName>
        <fullName evidence="6">ATP-binding cassette domain-containing protein</fullName>
    </submittedName>
</protein>
<dbReference type="Gene3D" id="3.40.50.300">
    <property type="entry name" value="P-loop containing nucleotide triphosphate hydrolases"/>
    <property type="match status" value="2"/>
</dbReference>
<dbReference type="RefSeq" id="WP_372265520.1">
    <property type="nucleotide sequence ID" value="NZ_JBFRUW010000018.1"/>
</dbReference>
<keyword evidence="1" id="KW-0677">Repeat</keyword>
<dbReference type="InterPro" id="IPR003593">
    <property type="entry name" value="AAA+_ATPase"/>
</dbReference>
<dbReference type="PROSITE" id="PS50893">
    <property type="entry name" value="ABC_TRANSPORTER_2"/>
    <property type="match status" value="1"/>
</dbReference>
<dbReference type="GO" id="GO:0005524">
    <property type="term" value="F:ATP binding"/>
    <property type="evidence" value="ECO:0007669"/>
    <property type="project" value="UniProtKB-KW"/>
</dbReference>
<dbReference type="SUPFAM" id="SSF52540">
    <property type="entry name" value="P-loop containing nucleoside triphosphate hydrolases"/>
    <property type="match status" value="2"/>
</dbReference>
<evidence type="ECO:0000256" key="3">
    <source>
        <dbReference type="ARBA" id="ARBA00022840"/>
    </source>
</evidence>
<feature type="region of interest" description="Disordered" evidence="4">
    <location>
        <begin position="266"/>
        <end position="285"/>
    </location>
</feature>
<dbReference type="Pfam" id="PF00005">
    <property type="entry name" value="ABC_tran"/>
    <property type="match status" value="2"/>
</dbReference>
<evidence type="ECO:0000313" key="7">
    <source>
        <dbReference type="Proteomes" id="UP001570417"/>
    </source>
</evidence>
<organism evidence="6 7">
    <name type="scientific">Vibrio gallaecicus</name>
    <dbReference type="NCBI Taxonomy" id="552386"/>
    <lineage>
        <taxon>Bacteria</taxon>
        <taxon>Pseudomonadati</taxon>
        <taxon>Pseudomonadota</taxon>
        <taxon>Gammaproteobacteria</taxon>
        <taxon>Vibrionales</taxon>
        <taxon>Vibrionaceae</taxon>
        <taxon>Vibrio</taxon>
    </lineage>
</organism>
<evidence type="ECO:0000313" key="6">
    <source>
        <dbReference type="EMBL" id="MFA0568021.1"/>
    </source>
</evidence>
<feature type="domain" description="ABC transporter" evidence="5">
    <location>
        <begin position="4"/>
        <end position="247"/>
    </location>
</feature>
<dbReference type="EMBL" id="JBFRUW010000018">
    <property type="protein sequence ID" value="MFA0568021.1"/>
    <property type="molecule type" value="Genomic_DNA"/>
</dbReference>
<dbReference type="PANTHER" id="PTHR19211">
    <property type="entry name" value="ATP-BINDING TRANSPORT PROTEIN-RELATED"/>
    <property type="match status" value="1"/>
</dbReference>
<evidence type="ECO:0000256" key="1">
    <source>
        <dbReference type="ARBA" id="ARBA00022737"/>
    </source>
</evidence>
<dbReference type="PANTHER" id="PTHR19211:SF6">
    <property type="entry name" value="BLL7188 PROTEIN"/>
    <property type="match status" value="1"/>
</dbReference>
<proteinExistence type="predicted"/>
<dbReference type="PROSITE" id="PS00211">
    <property type="entry name" value="ABC_TRANSPORTER_1"/>
    <property type="match status" value="1"/>
</dbReference>
<comment type="caution">
    <text evidence="6">The sequence shown here is derived from an EMBL/GenBank/DDBJ whole genome shotgun (WGS) entry which is preliminary data.</text>
</comment>
<evidence type="ECO:0000256" key="2">
    <source>
        <dbReference type="ARBA" id="ARBA00022741"/>
    </source>
</evidence>
<keyword evidence="7" id="KW-1185">Reference proteome</keyword>
<dbReference type="Proteomes" id="UP001570417">
    <property type="component" value="Unassembled WGS sequence"/>
</dbReference>
<evidence type="ECO:0000256" key="4">
    <source>
        <dbReference type="SAM" id="MobiDB-lite"/>
    </source>
</evidence>
<dbReference type="InterPro" id="IPR003439">
    <property type="entry name" value="ABC_transporter-like_ATP-bd"/>
</dbReference>
<feature type="compositionally biased region" description="Basic and acidic residues" evidence="4">
    <location>
        <begin position="266"/>
        <end position="277"/>
    </location>
</feature>
<keyword evidence="3 6" id="KW-0067">ATP-binding</keyword>
<dbReference type="InterPro" id="IPR027417">
    <property type="entry name" value="P-loop_NTPase"/>
</dbReference>
<gene>
    <name evidence="6" type="ORF">AB4566_07020</name>
</gene>
<name>A0ABV4N9K6_9VIBR</name>
<reference evidence="6 7" key="1">
    <citation type="journal article" date="2024" name="ISME J.">
        <title>Tailless and filamentous prophages are predominant in marine Vibrio.</title>
        <authorList>
            <person name="Steensen K."/>
            <person name="Seneca J."/>
            <person name="Bartlau N."/>
            <person name="Yu X.A."/>
            <person name="Hussain F.A."/>
            <person name="Polz M.F."/>
        </authorList>
    </citation>
    <scope>NUCLEOTIDE SEQUENCE [LARGE SCALE GENOMIC DNA]</scope>
    <source>
        <strain evidence="6 7">10N.222.51.A1</strain>
    </source>
</reference>
<dbReference type="InterPro" id="IPR050611">
    <property type="entry name" value="ABCF"/>
</dbReference>